<organism evidence="8 9">
    <name type="scientific">Halorubrum ezzemoulense</name>
    <name type="common">Halorubrum chaoviator</name>
    <dbReference type="NCBI Taxonomy" id="337243"/>
    <lineage>
        <taxon>Archaea</taxon>
        <taxon>Methanobacteriati</taxon>
        <taxon>Methanobacteriota</taxon>
        <taxon>Stenosarchaea group</taxon>
        <taxon>Halobacteria</taxon>
        <taxon>Halobacteriales</taxon>
        <taxon>Haloferacaceae</taxon>
        <taxon>Halorubrum</taxon>
    </lineage>
</organism>
<name>A0ABT4Z6F5_HALEZ</name>
<feature type="domain" description="AAA+ ATPase" evidence="6">
    <location>
        <begin position="76"/>
        <end position="233"/>
    </location>
</feature>
<dbReference type="HAMAP" id="MF_01407">
    <property type="entry name" value="ORC1_type_DNA_replic_protein"/>
    <property type="match status" value="1"/>
</dbReference>
<feature type="domain" description="Cdc6 C-terminal" evidence="7">
    <location>
        <begin position="347"/>
        <end position="430"/>
    </location>
</feature>
<comment type="similarity">
    <text evidence="1 5">Belongs to the CDC6/cdc18 family.</text>
</comment>
<dbReference type="InterPro" id="IPR049945">
    <property type="entry name" value="AAA_22"/>
</dbReference>
<keyword evidence="9" id="KW-1185">Reference proteome</keyword>
<evidence type="ECO:0000256" key="1">
    <source>
        <dbReference type="ARBA" id="ARBA00006184"/>
    </source>
</evidence>
<evidence type="ECO:0000313" key="8">
    <source>
        <dbReference type="EMBL" id="MDB2293750.1"/>
    </source>
</evidence>
<dbReference type="InterPro" id="IPR036388">
    <property type="entry name" value="WH-like_DNA-bd_sf"/>
</dbReference>
<dbReference type="InterPro" id="IPR055237">
    <property type="entry name" value="Cdc6_lid"/>
</dbReference>
<dbReference type="SMART" id="SM01074">
    <property type="entry name" value="Cdc6_C"/>
    <property type="match status" value="1"/>
</dbReference>
<dbReference type="Pfam" id="PF09079">
    <property type="entry name" value="WHD_Cdc6"/>
    <property type="match status" value="1"/>
</dbReference>
<dbReference type="Pfam" id="PF13401">
    <property type="entry name" value="AAA_22"/>
    <property type="match status" value="1"/>
</dbReference>
<feature type="binding site" evidence="5">
    <location>
        <begin position="88"/>
        <end position="92"/>
    </location>
    <ligand>
        <name>ATP</name>
        <dbReference type="ChEBI" id="CHEBI:30616"/>
    </ligand>
</feature>
<dbReference type="Proteomes" id="UP001210528">
    <property type="component" value="Unassembled WGS sequence"/>
</dbReference>
<dbReference type="InterPro" id="IPR050311">
    <property type="entry name" value="ORC1/CDC6"/>
</dbReference>
<accession>A0ABT4Z6F5</accession>
<dbReference type="NCBIfam" id="TIGR02928">
    <property type="entry name" value="orc1/cdc6 family replication initiation protein"/>
    <property type="match status" value="1"/>
</dbReference>
<reference evidence="8 9" key="1">
    <citation type="submission" date="2023-01" db="EMBL/GenBank/DDBJ databases">
        <title>Halorubrum ezzemoulense from Santa Pola, Spain.</title>
        <authorList>
            <person name="Feng Y."/>
            <person name="Louyakis A.S."/>
            <person name="Gogarten J.P."/>
        </authorList>
    </citation>
    <scope>NUCLEOTIDE SEQUENCE [LARGE SCALE GENOMIC DNA]</scope>
    <source>
        <strain evidence="8 9">AMM015</strain>
    </source>
</reference>
<evidence type="ECO:0000256" key="4">
    <source>
        <dbReference type="ARBA" id="ARBA00022840"/>
    </source>
</evidence>
<evidence type="ECO:0000259" key="6">
    <source>
        <dbReference type="SMART" id="SM00382"/>
    </source>
</evidence>
<feature type="binding site" evidence="5">
    <location>
        <position position="237"/>
    </location>
    <ligand>
        <name>ATP</name>
        <dbReference type="ChEBI" id="CHEBI:30616"/>
    </ligand>
</feature>
<dbReference type="SMART" id="SM00382">
    <property type="entry name" value="AAA"/>
    <property type="match status" value="1"/>
</dbReference>
<dbReference type="Gene3D" id="3.40.50.300">
    <property type="entry name" value="P-loop containing nucleotide triphosphate hydrolases"/>
    <property type="match status" value="1"/>
</dbReference>
<dbReference type="CDD" id="cd00009">
    <property type="entry name" value="AAA"/>
    <property type="match status" value="1"/>
</dbReference>
<dbReference type="PANTHER" id="PTHR10763:SF22">
    <property type="entry name" value="ORC1-TYPE DNA REPLICATION PROTEIN"/>
    <property type="match status" value="1"/>
</dbReference>
<evidence type="ECO:0000256" key="5">
    <source>
        <dbReference type="HAMAP-Rule" id="MF_01407"/>
    </source>
</evidence>
<dbReference type="InterPro" id="IPR027417">
    <property type="entry name" value="P-loop_NTPase"/>
</dbReference>
<comment type="function">
    <text evidence="5">Involved in regulation of DNA replication.</text>
</comment>
<evidence type="ECO:0000259" key="7">
    <source>
        <dbReference type="SMART" id="SM01074"/>
    </source>
</evidence>
<dbReference type="Pfam" id="PF22703">
    <property type="entry name" value="Cdc6_lid"/>
    <property type="match status" value="1"/>
</dbReference>
<dbReference type="EMBL" id="JAQLUK010000028">
    <property type="protein sequence ID" value="MDB2293750.1"/>
    <property type="molecule type" value="Genomic_DNA"/>
</dbReference>
<dbReference type="InterPro" id="IPR003593">
    <property type="entry name" value="AAA+_ATPase"/>
</dbReference>
<keyword evidence="4 5" id="KW-0067">ATP-binding</keyword>
<protein>
    <recommendedName>
        <fullName evidence="5">ORC1-type DNA replication protein</fullName>
    </recommendedName>
</protein>
<dbReference type="CDD" id="cd08768">
    <property type="entry name" value="Cdc6_C"/>
    <property type="match status" value="1"/>
</dbReference>
<comment type="caution">
    <text evidence="8">The sequence shown here is derived from an EMBL/GenBank/DDBJ whole genome shotgun (WGS) entry which is preliminary data.</text>
</comment>
<gene>
    <name evidence="8" type="ORF">PM085_15945</name>
</gene>
<sequence length="452" mass="50982">MVYTDETDETHEGVVLSNAVVTSRVIMGLERFKPDSTIFADEAVLRDGYRPDQLIERDNELKQYQSALKPVINGAPPKNLFLYGQTGVGKTLSSRMIIERLDEDQQNLDDVDVHFAELNCKSLNSSYQVAANLINEFREPEEQIKPTGYPSGMIYTMLFEELEKLDATHCLVVLDEIDAIGNDDDILYKLPRANDNGNVRDTSVGVIGISNDFTFRDNLSARVKDSLCDEEIHFPPYDANELGNILKQRASEAFHDTTASQLDNGAFELSSDILEDDVIPLCAAFAAQDSGSARQALKLLYKAGDMARDEESDCITEEHVRRADEAVERDKVREELGRLPTQSKLTLYGLLLLEQESALPAKRNRIYERYVLAAKRIDADVRTDRTIHNRLSQLTLKGFLDVREQNKGPKGGSYYEYEFSIRADIVRDVLQGDSRLQELFDGIDGDMTLDKF</sequence>
<keyword evidence="3 5" id="KW-0547">Nucleotide-binding</keyword>
<dbReference type="Gene3D" id="1.10.10.10">
    <property type="entry name" value="Winged helix-like DNA-binding domain superfamily/Winged helix DNA-binding domain"/>
    <property type="match status" value="1"/>
</dbReference>
<dbReference type="InterPro" id="IPR015163">
    <property type="entry name" value="Cdc6_C"/>
</dbReference>
<evidence type="ECO:0000313" key="9">
    <source>
        <dbReference type="Proteomes" id="UP001210528"/>
    </source>
</evidence>
<dbReference type="PANTHER" id="PTHR10763">
    <property type="entry name" value="CELL DIVISION CONTROL PROTEIN 6-RELATED"/>
    <property type="match status" value="1"/>
</dbReference>
<proteinExistence type="inferred from homology"/>
<dbReference type="InterPro" id="IPR014277">
    <property type="entry name" value="Orc1/Cdc6_arc"/>
</dbReference>
<evidence type="ECO:0000256" key="2">
    <source>
        <dbReference type="ARBA" id="ARBA00022705"/>
    </source>
</evidence>
<feature type="binding site" evidence="5">
    <location>
        <position position="249"/>
    </location>
    <ligand>
        <name>ATP</name>
        <dbReference type="ChEBI" id="CHEBI:30616"/>
    </ligand>
</feature>
<dbReference type="InterPro" id="IPR036390">
    <property type="entry name" value="WH_DNA-bd_sf"/>
</dbReference>
<evidence type="ECO:0000256" key="3">
    <source>
        <dbReference type="ARBA" id="ARBA00022741"/>
    </source>
</evidence>
<dbReference type="SUPFAM" id="SSF52540">
    <property type="entry name" value="P-loop containing nucleoside triphosphate hydrolases"/>
    <property type="match status" value="1"/>
</dbReference>
<keyword evidence="2 5" id="KW-0235">DNA replication</keyword>
<dbReference type="SUPFAM" id="SSF46785">
    <property type="entry name" value="Winged helix' DNA-binding domain"/>
    <property type="match status" value="1"/>
</dbReference>
<dbReference type="Gene3D" id="1.10.8.60">
    <property type="match status" value="1"/>
</dbReference>